<reference evidence="1" key="1">
    <citation type="journal article" date="2020" name="Nature">
        <title>Giant virus diversity and host interactions through global metagenomics.</title>
        <authorList>
            <person name="Schulz F."/>
            <person name="Roux S."/>
            <person name="Paez-Espino D."/>
            <person name="Jungbluth S."/>
            <person name="Walsh D.A."/>
            <person name="Denef V.J."/>
            <person name="McMahon K.D."/>
            <person name="Konstantinidis K.T."/>
            <person name="Eloe-Fadrosh E.A."/>
            <person name="Kyrpides N.C."/>
            <person name="Woyke T."/>
        </authorList>
    </citation>
    <scope>NUCLEOTIDE SEQUENCE</scope>
    <source>
        <strain evidence="1">GVMAG-M-3300018428-16</strain>
    </source>
</reference>
<protein>
    <submittedName>
        <fullName evidence="1">Uncharacterized protein</fullName>
    </submittedName>
</protein>
<dbReference type="EMBL" id="MN739241">
    <property type="protein sequence ID" value="QHS95142.1"/>
    <property type="molecule type" value="Genomic_DNA"/>
</dbReference>
<dbReference type="AlphaFoldDB" id="A0A6C0BT18"/>
<accession>A0A6C0BT18</accession>
<organism evidence="1">
    <name type="scientific">viral metagenome</name>
    <dbReference type="NCBI Taxonomy" id="1070528"/>
    <lineage>
        <taxon>unclassified sequences</taxon>
        <taxon>metagenomes</taxon>
        <taxon>organismal metagenomes</taxon>
    </lineage>
</organism>
<evidence type="ECO:0000313" key="1">
    <source>
        <dbReference type="EMBL" id="QHS95142.1"/>
    </source>
</evidence>
<proteinExistence type="predicted"/>
<sequence>MELLIPIVAGAGLINMHRQEKKKESYVNVNNENNKVITNANTPKNYPVISNDELRDSTVQGYNSQQPRDKYYNNEISYDNQYNDINVKNVKQFTSLTGNTVSSKELKHNNMQPYFGAKIRGHTSDYSSNEPILDLMVGSGSQYVSKTEHAPLFQPQQNYNYPTGAPIQTDFVQSRVNPSMRHANSKPWEEVKVAPGLNQGYTTNSSNQGFNSALEARDSYKPRGVDELRAKNNPKQSYSLDGHKGPASYYIKEYANKANVGKVEKNRPDRFYDGMESMQSDKHALGWGFTTTGLEKGQTARSNIELKHENRSNTTTAYEGIASSHAKKAYIPGEYSDSRREDSKTTPLTSVNAIGRAPASEGDYGLNSITIEENNRTCNDDAGFFGAIKGAMGAVTAPFMDMLKPSRKEGYIGNIRQYGNMSMPVNATYNNNPNDKLKVTNREMDVCAENHLNVEGPRSGAYHLNTHNAYSDKVNNHIEYIGAGGGSGVSNGHTSYDSASRANINQSKEALMASRINHGNSNHVVRNVNYNTSKLDCDRVNTYLGPAGSALTTTPPSVNNMGYQDAPYQLRQDLAVQRIEPNILEAFKKNPYTQSLTSTY</sequence>
<name>A0A6C0BT18_9ZZZZ</name>